<name>A0A3S8U2C4_9RHOB</name>
<dbReference type="AlphaFoldDB" id="A0A3S8U2C4"/>
<accession>A0A3S8U2C4</accession>
<dbReference type="InterPro" id="IPR051604">
    <property type="entry name" value="Ergot_Alk_Oxidoreductase"/>
</dbReference>
<dbReference type="PANTHER" id="PTHR43162:SF1">
    <property type="entry name" value="PRESTALK A DIFFERENTIATION PROTEIN A"/>
    <property type="match status" value="1"/>
</dbReference>
<evidence type="ECO:0000313" key="2">
    <source>
        <dbReference type="EMBL" id="AZL57761.1"/>
    </source>
</evidence>
<dbReference type="Pfam" id="PF13460">
    <property type="entry name" value="NAD_binding_10"/>
    <property type="match status" value="1"/>
</dbReference>
<dbReference type="EMBL" id="CP034328">
    <property type="protein sequence ID" value="AZL57761.1"/>
    <property type="molecule type" value="Genomic_DNA"/>
</dbReference>
<reference evidence="2 3" key="1">
    <citation type="submission" date="2018-12" db="EMBL/GenBank/DDBJ databases">
        <title>Complete genome sequencing of Tabrizicola sp. K13M18.</title>
        <authorList>
            <person name="Bae J.-W."/>
        </authorList>
    </citation>
    <scope>NUCLEOTIDE SEQUENCE [LARGE SCALE GENOMIC DNA]</scope>
    <source>
        <strain evidence="2 3">K13M18</strain>
    </source>
</reference>
<dbReference type="InterPro" id="IPR036291">
    <property type="entry name" value="NAD(P)-bd_dom_sf"/>
</dbReference>
<gene>
    <name evidence="2" type="ORF">EI545_02220</name>
</gene>
<protein>
    <submittedName>
        <fullName evidence="2">NmrA family transcriptional regulator</fullName>
    </submittedName>
</protein>
<evidence type="ECO:0000313" key="3">
    <source>
        <dbReference type="Proteomes" id="UP000282002"/>
    </source>
</evidence>
<feature type="domain" description="NAD(P)-binding" evidence="1">
    <location>
        <begin position="12"/>
        <end position="171"/>
    </location>
</feature>
<sequence length="278" mass="30170">MLEKPKTVLVTGATGKSGRRVTARLTAAGAIVRAASRVGAHQFDWQKEATWAPCLKGADAAYICYAPDIALPGAVETITRFIETARSMGVERLVMLSGRGEQEAARAESVLMHSGAAWTIVRASWFMQNFSESIFSEAVSAGEVVFARGDVPEPFIDVDDVADVVAACMLNDRHVGELYEVTGPRLITFRQAVLEIETSLGNSVRYVDMEPQAYISALRRANVPDEIATLLDLLVSEVLDGRNSYVSDGVQRAIGRSPRDFATFTTQAVANGAWRLTK</sequence>
<dbReference type="OrthoDB" id="109735at2"/>
<proteinExistence type="predicted"/>
<dbReference type="KEGG" id="taw:EI545_02220"/>
<dbReference type="Gene3D" id="3.40.50.720">
    <property type="entry name" value="NAD(P)-binding Rossmann-like Domain"/>
    <property type="match status" value="1"/>
</dbReference>
<dbReference type="PANTHER" id="PTHR43162">
    <property type="match status" value="1"/>
</dbReference>
<evidence type="ECO:0000259" key="1">
    <source>
        <dbReference type="Pfam" id="PF13460"/>
    </source>
</evidence>
<dbReference type="RefSeq" id="WP_125323962.1">
    <property type="nucleotide sequence ID" value="NZ_CP034328.1"/>
</dbReference>
<dbReference type="Proteomes" id="UP000282002">
    <property type="component" value="Chromosome"/>
</dbReference>
<dbReference type="SUPFAM" id="SSF51735">
    <property type="entry name" value="NAD(P)-binding Rossmann-fold domains"/>
    <property type="match status" value="1"/>
</dbReference>
<dbReference type="Gene3D" id="3.90.25.10">
    <property type="entry name" value="UDP-galactose 4-epimerase, domain 1"/>
    <property type="match status" value="1"/>
</dbReference>
<organism evidence="2 3">
    <name type="scientific">Tabrizicola piscis</name>
    <dbReference type="NCBI Taxonomy" id="2494374"/>
    <lineage>
        <taxon>Bacteria</taxon>
        <taxon>Pseudomonadati</taxon>
        <taxon>Pseudomonadota</taxon>
        <taxon>Alphaproteobacteria</taxon>
        <taxon>Rhodobacterales</taxon>
        <taxon>Paracoccaceae</taxon>
        <taxon>Tabrizicola</taxon>
    </lineage>
</organism>
<dbReference type="InterPro" id="IPR016040">
    <property type="entry name" value="NAD(P)-bd_dom"/>
</dbReference>
<keyword evidence="3" id="KW-1185">Reference proteome</keyword>